<dbReference type="EMBL" id="WTVR01000032">
    <property type="protein sequence ID" value="NMF89950.1"/>
    <property type="molecule type" value="Genomic_DNA"/>
</dbReference>
<comment type="caution">
    <text evidence="6">The sequence shown here is derived from an EMBL/GenBank/DDBJ whole genome shotgun (WGS) entry which is preliminary data.</text>
</comment>
<proteinExistence type="predicted"/>
<feature type="transmembrane region" description="Helical" evidence="4">
    <location>
        <begin position="178"/>
        <end position="200"/>
    </location>
</feature>
<keyword evidence="4" id="KW-0812">Transmembrane</keyword>
<evidence type="ECO:0000313" key="6">
    <source>
        <dbReference type="EMBL" id="NMF89950.1"/>
    </source>
</evidence>
<feature type="transmembrane region" description="Helical" evidence="4">
    <location>
        <begin position="150"/>
        <end position="172"/>
    </location>
</feature>
<feature type="transmembrane region" description="Helical" evidence="4">
    <location>
        <begin position="6"/>
        <end position="25"/>
    </location>
</feature>
<organism evidence="6 7">
    <name type="scientific">Aromatoleum petrolei</name>
    <dbReference type="NCBI Taxonomy" id="76116"/>
    <lineage>
        <taxon>Bacteria</taxon>
        <taxon>Pseudomonadati</taxon>
        <taxon>Pseudomonadota</taxon>
        <taxon>Betaproteobacteria</taxon>
        <taxon>Rhodocyclales</taxon>
        <taxon>Rhodocyclaceae</taxon>
        <taxon>Aromatoleum</taxon>
    </lineage>
</organism>
<reference evidence="6 7" key="1">
    <citation type="submission" date="2019-12" db="EMBL/GenBank/DDBJ databases">
        <title>Comparative genomics gives insights into the taxonomy of the Azoarcus-Aromatoleum group and reveals separate origins of nif in the plant-associated Azoarcus and non-plant-associated Aromatoleum sub-groups.</title>
        <authorList>
            <person name="Lafos M."/>
            <person name="Maluk M."/>
            <person name="Batista M."/>
            <person name="Junghare M."/>
            <person name="Carmona M."/>
            <person name="Faoro H."/>
            <person name="Cruz L.M."/>
            <person name="Battistoni F."/>
            <person name="De Souza E."/>
            <person name="Pedrosa F."/>
            <person name="Chen W.-M."/>
            <person name="Poole P.S."/>
            <person name="Dixon R.A."/>
            <person name="James E.K."/>
        </authorList>
    </citation>
    <scope>NUCLEOTIDE SEQUENCE [LARGE SCALE GENOMIC DNA]</scope>
    <source>
        <strain evidence="6 7">ToN1</strain>
    </source>
</reference>
<dbReference type="Proteomes" id="UP000652074">
    <property type="component" value="Unassembled WGS sequence"/>
</dbReference>
<feature type="transmembrane region" description="Helical" evidence="4">
    <location>
        <begin position="65"/>
        <end position="83"/>
    </location>
</feature>
<evidence type="ECO:0000256" key="1">
    <source>
        <dbReference type="ARBA" id="ARBA00023015"/>
    </source>
</evidence>
<dbReference type="InterPro" id="IPR018060">
    <property type="entry name" value="HTH_AraC"/>
</dbReference>
<dbReference type="PANTHER" id="PTHR43280:SF29">
    <property type="entry name" value="ARAC-FAMILY TRANSCRIPTIONAL REGULATOR"/>
    <property type="match status" value="1"/>
</dbReference>
<feature type="transmembrane region" description="Helical" evidence="4">
    <location>
        <begin position="37"/>
        <end position="59"/>
    </location>
</feature>
<dbReference type="RefSeq" id="WP_169207304.1">
    <property type="nucleotide sequence ID" value="NZ_CP059560.1"/>
</dbReference>
<keyword evidence="4" id="KW-1133">Transmembrane helix</keyword>
<evidence type="ECO:0000259" key="5">
    <source>
        <dbReference type="PROSITE" id="PS01124"/>
    </source>
</evidence>
<dbReference type="SMART" id="SM00342">
    <property type="entry name" value="HTH_ARAC"/>
    <property type="match status" value="1"/>
</dbReference>
<keyword evidence="1" id="KW-0805">Transcription regulation</keyword>
<evidence type="ECO:0000256" key="3">
    <source>
        <dbReference type="ARBA" id="ARBA00023163"/>
    </source>
</evidence>
<dbReference type="InterPro" id="IPR009057">
    <property type="entry name" value="Homeodomain-like_sf"/>
</dbReference>
<evidence type="ECO:0000256" key="2">
    <source>
        <dbReference type="ARBA" id="ARBA00023125"/>
    </source>
</evidence>
<dbReference type="Pfam" id="PF12833">
    <property type="entry name" value="HTH_18"/>
    <property type="match status" value="1"/>
</dbReference>
<keyword evidence="2" id="KW-0238">DNA-binding</keyword>
<evidence type="ECO:0000256" key="4">
    <source>
        <dbReference type="SAM" id="Phobius"/>
    </source>
</evidence>
<dbReference type="SUPFAM" id="SSF46689">
    <property type="entry name" value="Homeodomain-like"/>
    <property type="match status" value="1"/>
</dbReference>
<evidence type="ECO:0000313" key="7">
    <source>
        <dbReference type="Proteomes" id="UP000652074"/>
    </source>
</evidence>
<sequence length="341" mass="37432">MTGLAILLVGYSLFSALIIALTHFRSEHYRDQPVSRAMGLVLLLALSALQAAHFAWLYLDREWVAALPYRMILFAVAPAFYMFSRPLLRPQAASATRPALLVHAFPLLMCPFLPEASALPLAFLVGAGYMLWLARSLFRLRHERAHFHLELLLLGGVFTIAIGVSALGLFQASLPDRLFFSLYAVAIGLAFLLVQTTLVLRPQLSTEVRETVQAAYATSTLNNVDCDAMLARLEALMASDRTYADADLSLPGLAERVGLRPHQLSELLNARLGKSFARYLRERRVAAAKAMLCDEPSASVLSVGLSVGFTSQSNFYDAFREVEGTTPGQFRKLNARGGAAQ</sequence>
<accession>A0ABX1MRW1</accession>
<feature type="domain" description="HTH araC/xylS-type" evidence="5">
    <location>
        <begin position="231"/>
        <end position="333"/>
    </location>
</feature>
<keyword evidence="7" id="KW-1185">Reference proteome</keyword>
<keyword evidence="4" id="KW-0472">Membrane</keyword>
<dbReference type="PANTHER" id="PTHR43280">
    <property type="entry name" value="ARAC-FAMILY TRANSCRIPTIONAL REGULATOR"/>
    <property type="match status" value="1"/>
</dbReference>
<dbReference type="Gene3D" id="1.10.10.60">
    <property type="entry name" value="Homeodomain-like"/>
    <property type="match status" value="1"/>
</dbReference>
<dbReference type="PROSITE" id="PS01124">
    <property type="entry name" value="HTH_ARAC_FAMILY_2"/>
    <property type="match status" value="1"/>
</dbReference>
<dbReference type="InterPro" id="IPR018062">
    <property type="entry name" value="HTH_AraC-typ_CS"/>
</dbReference>
<feature type="transmembrane region" description="Helical" evidence="4">
    <location>
        <begin position="120"/>
        <end position="138"/>
    </location>
</feature>
<name>A0ABX1MRW1_9RHOO</name>
<dbReference type="PROSITE" id="PS00041">
    <property type="entry name" value="HTH_ARAC_FAMILY_1"/>
    <property type="match status" value="1"/>
</dbReference>
<gene>
    <name evidence="6" type="ORF">GPA26_15900</name>
</gene>
<protein>
    <submittedName>
        <fullName evidence="6">Helix-turn-helix domain-containing protein</fullName>
    </submittedName>
</protein>
<keyword evidence="3" id="KW-0804">Transcription</keyword>